<dbReference type="Proteomes" id="UP000477722">
    <property type="component" value="Unassembled WGS sequence"/>
</dbReference>
<name>A0A6G4WX11_9ACTN</name>
<gene>
    <name evidence="1" type="ORF">G5C65_15060</name>
</gene>
<evidence type="ECO:0000313" key="2">
    <source>
        <dbReference type="Proteomes" id="UP000477722"/>
    </source>
</evidence>
<sequence>MPYVAMWDSEKAVAEATLAVTLAPIPKLAYQGREFPADRDGFGVLWARCSYSPGVGRPEFASMHPGRQYECMYAMKCQVCGGPADRNKDGWLFFDWRNELDPTSWPEGALSAMPPLCAKDARLSTAVCPKSGAFTVLRVRAPRLWGVGGVSYRLTVDGWRLNHGDTDIWLPKDDPGLPSMLASKLIRELRKVTPVNPRDLRTAL</sequence>
<dbReference type="AlphaFoldDB" id="A0A6G4WX11"/>
<reference evidence="1 2" key="1">
    <citation type="submission" date="2020-02" db="EMBL/GenBank/DDBJ databases">
        <title>Whole-genome analyses of novel actinobacteria.</title>
        <authorList>
            <person name="Sahin N."/>
            <person name="Tatar D."/>
        </authorList>
    </citation>
    <scope>NUCLEOTIDE SEQUENCE [LARGE SCALE GENOMIC DNA]</scope>
    <source>
        <strain evidence="1 2">SB3404</strain>
    </source>
</reference>
<protein>
    <submittedName>
        <fullName evidence="1">Uncharacterized protein</fullName>
    </submittedName>
</protein>
<dbReference type="RefSeq" id="WP_165299332.1">
    <property type="nucleotide sequence ID" value="NZ_JAAKZZ010000132.1"/>
</dbReference>
<organism evidence="1 2">
    <name type="scientific">Streptomyces boncukensis</name>
    <dbReference type="NCBI Taxonomy" id="2711219"/>
    <lineage>
        <taxon>Bacteria</taxon>
        <taxon>Bacillati</taxon>
        <taxon>Actinomycetota</taxon>
        <taxon>Actinomycetes</taxon>
        <taxon>Kitasatosporales</taxon>
        <taxon>Streptomycetaceae</taxon>
        <taxon>Streptomyces</taxon>
    </lineage>
</organism>
<dbReference type="EMBL" id="JAAKZZ010000132">
    <property type="protein sequence ID" value="NGO69648.1"/>
    <property type="molecule type" value="Genomic_DNA"/>
</dbReference>
<comment type="caution">
    <text evidence="1">The sequence shown here is derived from an EMBL/GenBank/DDBJ whole genome shotgun (WGS) entry which is preliminary data.</text>
</comment>
<proteinExistence type="predicted"/>
<evidence type="ECO:0000313" key="1">
    <source>
        <dbReference type="EMBL" id="NGO69648.1"/>
    </source>
</evidence>
<keyword evidence="2" id="KW-1185">Reference proteome</keyword>
<accession>A0A6G4WX11</accession>